<reference evidence="1" key="2">
    <citation type="journal article" date="2015" name="Data Brief">
        <title>Shoot transcriptome of the giant reed, Arundo donax.</title>
        <authorList>
            <person name="Barrero R.A."/>
            <person name="Guerrero F.D."/>
            <person name="Moolhuijzen P."/>
            <person name="Goolsby J.A."/>
            <person name="Tidwell J."/>
            <person name="Bellgard S.E."/>
            <person name="Bellgard M.I."/>
        </authorList>
    </citation>
    <scope>NUCLEOTIDE SEQUENCE</scope>
    <source>
        <tissue evidence="1">Shoot tissue taken approximately 20 cm above the soil surface</tissue>
    </source>
</reference>
<evidence type="ECO:0000313" key="1">
    <source>
        <dbReference type="EMBL" id="JAE36329.1"/>
    </source>
</evidence>
<reference evidence="1" key="1">
    <citation type="submission" date="2014-09" db="EMBL/GenBank/DDBJ databases">
        <authorList>
            <person name="Magalhaes I.L.F."/>
            <person name="Oliveira U."/>
            <person name="Santos F.R."/>
            <person name="Vidigal T.H.D.A."/>
            <person name="Brescovit A.D."/>
            <person name="Santos A.J."/>
        </authorList>
    </citation>
    <scope>NUCLEOTIDE SEQUENCE</scope>
    <source>
        <tissue evidence="1">Shoot tissue taken approximately 20 cm above the soil surface</tissue>
    </source>
</reference>
<organism evidence="1">
    <name type="scientific">Arundo donax</name>
    <name type="common">Giant reed</name>
    <name type="synonym">Donax arundinaceus</name>
    <dbReference type="NCBI Taxonomy" id="35708"/>
    <lineage>
        <taxon>Eukaryota</taxon>
        <taxon>Viridiplantae</taxon>
        <taxon>Streptophyta</taxon>
        <taxon>Embryophyta</taxon>
        <taxon>Tracheophyta</taxon>
        <taxon>Spermatophyta</taxon>
        <taxon>Magnoliopsida</taxon>
        <taxon>Liliopsida</taxon>
        <taxon>Poales</taxon>
        <taxon>Poaceae</taxon>
        <taxon>PACMAD clade</taxon>
        <taxon>Arundinoideae</taxon>
        <taxon>Arundineae</taxon>
        <taxon>Arundo</taxon>
    </lineage>
</organism>
<accession>A0A0A9HKF5</accession>
<protein>
    <submittedName>
        <fullName evidence="1">Uncharacterized protein</fullName>
    </submittedName>
</protein>
<sequence length="10" mass="1305">MTQLERYSDY</sequence>
<dbReference type="EMBL" id="GBRH01161567">
    <property type="protein sequence ID" value="JAE36329.1"/>
    <property type="molecule type" value="Transcribed_RNA"/>
</dbReference>
<proteinExistence type="predicted"/>
<name>A0A0A9HKF5_ARUDO</name>